<keyword evidence="4 9" id="KW-0812">Transmembrane</keyword>
<dbReference type="Pfam" id="PF00535">
    <property type="entry name" value="Glycos_transf_2"/>
    <property type="match status" value="1"/>
</dbReference>
<feature type="domain" description="Glycosyltransferase 2-like" evidence="10">
    <location>
        <begin position="23"/>
        <end position="188"/>
    </location>
</feature>
<evidence type="ECO:0000256" key="9">
    <source>
        <dbReference type="SAM" id="Phobius"/>
    </source>
</evidence>
<keyword evidence="2 11" id="KW-0328">Glycosyltransferase</keyword>
<sequence>MDGDHAGGVAIGGRGDARRVRTSIVLPAYNERGNVEALVEEIVAVADGAEMAQFRPVEIVVVDDGSTDGTREVIRELAASHGRFRGVFLTRNFGQSAALCAGLDEADGEFVVTLDADGQNDPADVPRLLSRLLEGYDCVSGWRRDRQDPLSKTLPSRIQTSLARFTGPEIHDFGCTLKAYRREAVEELQLRGEGHRYIPAKLYNRGFAIAEEPVAHRPRTAGTTSYGAGRLLRGFVDLGFHVFWNRYSMRPLHFLGGTGVCLLGLGGLLGSHAVVMKYALGASLLPHLPRLVLVVALILFGFQLVMFGVLAEMQSRLLHRETRPYRIARIEGGEPEGQADRPVRRSREESPVAIEGGE</sequence>
<dbReference type="EC" id="2.4.-.-" evidence="11"/>
<proteinExistence type="predicted"/>
<evidence type="ECO:0000256" key="1">
    <source>
        <dbReference type="ARBA" id="ARBA00022475"/>
    </source>
</evidence>
<keyword evidence="6 9" id="KW-1133">Transmembrane helix</keyword>
<accession>A0ABD5QJI8</accession>
<evidence type="ECO:0000313" key="11">
    <source>
        <dbReference type="EMBL" id="MFC4989771.1"/>
    </source>
</evidence>
<dbReference type="EMBL" id="JBHSJG010000054">
    <property type="protein sequence ID" value="MFC4989771.1"/>
    <property type="molecule type" value="Genomic_DNA"/>
</dbReference>
<organism evidence="11 12">
    <name type="scientific">Saliphagus infecundisoli</name>
    <dbReference type="NCBI Taxonomy" id="1849069"/>
    <lineage>
        <taxon>Archaea</taxon>
        <taxon>Methanobacteriati</taxon>
        <taxon>Methanobacteriota</taxon>
        <taxon>Stenosarchaea group</taxon>
        <taxon>Halobacteria</taxon>
        <taxon>Halobacteriales</taxon>
        <taxon>Natrialbaceae</taxon>
        <taxon>Saliphagus</taxon>
    </lineage>
</organism>
<feature type="transmembrane region" description="Helical" evidence="9">
    <location>
        <begin position="291"/>
        <end position="311"/>
    </location>
</feature>
<dbReference type="Gene3D" id="3.90.550.10">
    <property type="entry name" value="Spore Coat Polysaccharide Biosynthesis Protein SpsA, Chain A"/>
    <property type="match status" value="1"/>
</dbReference>
<comment type="caution">
    <text evidence="11">The sequence shown here is derived from an EMBL/GenBank/DDBJ whole genome shotgun (WGS) entry which is preliminary data.</text>
</comment>
<evidence type="ECO:0000256" key="7">
    <source>
        <dbReference type="ARBA" id="ARBA00023136"/>
    </source>
</evidence>
<reference evidence="11 12" key="1">
    <citation type="journal article" date="2019" name="Int. J. Syst. Evol. Microbiol.">
        <title>The Global Catalogue of Microorganisms (GCM) 10K type strain sequencing project: providing services to taxonomists for standard genome sequencing and annotation.</title>
        <authorList>
            <consortium name="The Broad Institute Genomics Platform"/>
            <consortium name="The Broad Institute Genome Sequencing Center for Infectious Disease"/>
            <person name="Wu L."/>
            <person name="Ma J."/>
        </authorList>
    </citation>
    <scope>NUCLEOTIDE SEQUENCE [LARGE SCALE GENOMIC DNA]</scope>
    <source>
        <strain evidence="11 12">CGMCC 1.15824</strain>
    </source>
</reference>
<dbReference type="InterPro" id="IPR050256">
    <property type="entry name" value="Glycosyltransferase_2"/>
</dbReference>
<dbReference type="PANTHER" id="PTHR48090">
    <property type="entry name" value="UNDECAPRENYL-PHOSPHATE 4-DEOXY-4-FORMAMIDO-L-ARABINOSE TRANSFERASE-RELATED"/>
    <property type="match status" value="1"/>
</dbReference>
<keyword evidence="7 9" id="KW-0472">Membrane</keyword>
<dbReference type="SUPFAM" id="SSF53448">
    <property type="entry name" value="Nucleotide-diphospho-sugar transferases"/>
    <property type="match status" value="1"/>
</dbReference>
<dbReference type="AlphaFoldDB" id="A0ABD5QJI8"/>
<feature type="region of interest" description="Disordered" evidence="8">
    <location>
        <begin position="330"/>
        <end position="358"/>
    </location>
</feature>
<dbReference type="CDD" id="cd04187">
    <property type="entry name" value="DPM1_like_bac"/>
    <property type="match status" value="1"/>
</dbReference>
<dbReference type="RefSeq" id="WP_224828185.1">
    <property type="nucleotide sequence ID" value="NZ_JAIVEF010000004.1"/>
</dbReference>
<keyword evidence="3 11" id="KW-0808">Transferase</keyword>
<dbReference type="InterPro" id="IPR029044">
    <property type="entry name" value="Nucleotide-diphossugar_trans"/>
</dbReference>
<gene>
    <name evidence="11" type="ORF">ACFPFO_18810</name>
</gene>
<name>A0ABD5QJI8_9EURY</name>
<evidence type="ECO:0000256" key="3">
    <source>
        <dbReference type="ARBA" id="ARBA00022679"/>
    </source>
</evidence>
<keyword evidence="12" id="KW-1185">Reference proteome</keyword>
<evidence type="ECO:0000256" key="4">
    <source>
        <dbReference type="ARBA" id="ARBA00022692"/>
    </source>
</evidence>
<dbReference type="GO" id="GO:0016757">
    <property type="term" value="F:glycosyltransferase activity"/>
    <property type="evidence" value="ECO:0007669"/>
    <property type="project" value="UniProtKB-KW"/>
</dbReference>
<dbReference type="PANTHER" id="PTHR48090:SF3">
    <property type="entry name" value="UNDECAPRENYL-PHOSPHATE 4-DEOXY-4-FORMAMIDO-L-ARABINOSE TRANSFERASE"/>
    <property type="match status" value="1"/>
</dbReference>
<evidence type="ECO:0000256" key="6">
    <source>
        <dbReference type="ARBA" id="ARBA00022989"/>
    </source>
</evidence>
<feature type="compositionally biased region" description="Basic and acidic residues" evidence="8">
    <location>
        <begin position="330"/>
        <end position="350"/>
    </location>
</feature>
<protein>
    <submittedName>
        <fullName evidence="11">Glycosyltransferase family 2 protein</fullName>
        <ecNumber evidence="11">2.4.-.-</ecNumber>
    </submittedName>
</protein>
<dbReference type="InterPro" id="IPR001173">
    <property type="entry name" value="Glyco_trans_2-like"/>
</dbReference>
<feature type="transmembrane region" description="Helical" evidence="9">
    <location>
        <begin position="254"/>
        <end position="279"/>
    </location>
</feature>
<dbReference type="Proteomes" id="UP001595925">
    <property type="component" value="Unassembled WGS sequence"/>
</dbReference>
<evidence type="ECO:0000256" key="8">
    <source>
        <dbReference type="SAM" id="MobiDB-lite"/>
    </source>
</evidence>
<evidence type="ECO:0000256" key="5">
    <source>
        <dbReference type="ARBA" id="ARBA00022985"/>
    </source>
</evidence>
<evidence type="ECO:0000313" key="12">
    <source>
        <dbReference type="Proteomes" id="UP001595925"/>
    </source>
</evidence>
<evidence type="ECO:0000256" key="2">
    <source>
        <dbReference type="ARBA" id="ARBA00022676"/>
    </source>
</evidence>
<keyword evidence="1" id="KW-1003">Cell membrane</keyword>
<evidence type="ECO:0000259" key="10">
    <source>
        <dbReference type="Pfam" id="PF00535"/>
    </source>
</evidence>
<keyword evidence="5" id="KW-0448">Lipopolysaccharide biosynthesis</keyword>